<comment type="similarity">
    <text evidence="1">Belongs to the metallo-beta-lactamase superfamily.</text>
</comment>
<keyword evidence="7" id="KW-1185">Reference proteome</keyword>
<dbReference type="PANTHER" id="PTHR42978">
    <property type="entry name" value="QUORUM-QUENCHING LACTONASE YTNP-RELATED-RELATED"/>
    <property type="match status" value="1"/>
</dbReference>
<dbReference type="Proteomes" id="UP000192521">
    <property type="component" value="Unassembled WGS sequence"/>
</dbReference>
<keyword evidence="2" id="KW-0479">Metal-binding</keyword>
<protein>
    <submittedName>
        <fullName evidence="6">MBL fold metallo-hydrolase</fullName>
    </submittedName>
</protein>
<comment type="caution">
    <text evidence="6">The sequence shown here is derived from an EMBL/GenBank/DDBJ whole genome shotgun (WGS) entry which is preliminary data.</text>
</comment>
<keyword evidence="4" id="KW-0862">Zinc</keyword>
<dbReference type="CDD" id="cd07720">
    <property type="entry name" value="OPHC2-like_MBL-fold"/>
    <property type="match status" value="1"/>
</dbReference>
<evidence type="ECO:0000256" key="3">
    <source>
        <dbReference type="ARBA" id="ARBA00022801"/>
    </source>
</evidence>
<dbReference type="SMART" id="SM00849">
    <property type="entry name" value="Lactamase_B"/>
    <property type="match status" value="1"/>
</dbReference>
<evidence type="ECO:0000259" key="5">
    <source>
        <dbReference type="SMART" id="SM00849"/>
    </source>
</evidence>
<dbReference type="SUPFAM" id="SSF56281">
    <property type="entry name" value="Metallo-hydrolase/oxidoreductase"/>
    <property type="match status" value="1"/>
</dbReference>
<accession>A0ABX3UGI2</accession>
<keyword evidence="3" id="KW-0378">Hydrolase</keyword>
<evidence type="ECO:0000256" key="4">
    <source>
        <dbReference type="ARBA" id="ARBA00022833"/>
    </source>
</evidence>
<dbReference type="InterPro" id="IPR036866">
    <property type="entry name" value="RibonucZ/Hydroxyglut_hydro"/>
</dbReference>
<feature type="domain" description="Metallo-beta-lactamase" evidence="5">
    <location>
        <begin position="55"/>
        <end position="257"/>
    </location>
</feature>
<name>A0ABX3UGI2_KLUIN</name>
<proteinExistence type="inferred from homology"/>
<dbReference type="PANTHER" id="PTHR42978:SF6">
    <property type="entry name" value="QUORUM-QUENCHING LACTONASE YTNP-RELATED"/>
    <property type="match status" value="1"/>
</dbReference>
<reference evidence="6 7" key="1">
    <citation type="submission" date="2017-02" db="EMBL/GenBank/DDBJ databases">
        <title>Draft genome sequence of a Kluyvera intermedia isolate from a patient with a pancreatic abscess.</title>
        <authorList>
            <person name="Thele R."/>
        </authorList>
    </citation>
    <scope>NUCLEOTIDE SEQUENCE [LARGE SCALE GENOMIC DNA]</scope>
    <source>
        <strain evidence="6 7">FOSA7093</strain>
    </source>
</reference>
<evidence type="ECO:0000313" key="7">
    <source>
        <dbReference type="Proteomes" id="UP000192521"/>
    </source>
</evidence>
<sequence>MIPPTVTSHQIGDFQVTVLSDGNMSASLELLKGITPSDAGQIQHEAGITAPGNIHINGYLIRGLGKTLLVDSGTGGWNNVEGLLGENLRTLGISPDEIDAVLLTHCHPDHIGGLLDADGKPVYPRAAIYLHPLEADYWLDDGKLGQASERAQRNFAMARRMLAACAQQIHYLDENTHIAGIHPVWLPGHTPGHTGYRIDSQGETLLFWGDIVHFPHIQCAHPDVTIAFDLDPVQAQATREKILAQAASEKWLVAGMHFALPGFAHIVPQEEGYRLVYPTADSQ</sequence>
<dbReference type="Gene3D" id="3.60.15.10">
    <property type="entry name" value="Ribonuclease Z/Hydroxyacylglutathione hydrolase-like"/>
    <property type="match status" value="1"/>
</dbReference>
<gene>
    <name evidence="6" type="ORF">B2M27_10950</name>
</gene>
<dbReference type="InterPro" id="IPR001279">
    <property type="entry name" value="Metallo-B-lactamas"/>
</dbReference>
<dbReference type="RefSeq" id="WP_085006180.1">
    <property type="nucleotide sequence ID" value="NZ_MWPR01000013.1"/>
</dbReference>
<dbReference type="Pfam" id="PF00753">
    <property type="entry name" value="Lactamase_B"/>
    <property type="match status" value="1"/>
</dbReference>
<evidence type="ECO:0000256" key="1">
    <source>
        <dbReference type="ARBA" id="ARBA00007749"/>
    </source>
</evidence>
<organism evidence="6 7">
    <name type="scientific">Kluyvera intermedia</name>
    <name type="common">Enterobacter intermedius</name>
    <dbReference type="NCBI Taxonomy" id="61648"/>
    <lineage>
        <taxon>Bacteria</taxon>
        <taxon>Pseudomonadati</taxon>
        <taxon>Pseudomonadota</taxon>
        <taxon>Gammaproteobacteria</taxon>
        <taxon>Enterobacterales</taxon>
        <taxon>Enterobacteriaceae</taxon>
        <taxon>Kluyvera</taxon>
    </lineage>
</organism>
<dbReference type="EMBL" id="MWPR01000013">
    <property type="protein sequence ID" value="ORJ50313.1"/>
    <property type="molecule type" value="Genomic_DNA"/>
</dbReference>
<evidence type="ECO:0000256" key="2">
    <source>
        <dbReference type="ARBA" id="ARBA00022723"/>
    </source>
</evidence>
<dbReference type="InterPro" id="IPR051013">
    <property type="entry name" value="MBL_superfamily_lactonases"/>
</dbReference>
<evidence type="ECO:0000313" key="6">
    <source>
        <dbReference type="EMBL" id="ORJ50313.1"/>
    </source>
</evidence>